<keyword evidence="3" id="KW-0132">Cell division</keyword>
<keyword evidence="7" id="KW-0131">Cell cycle</keyword>
<evidence type="ECO:0000256" key="5">
    <source>
        <dbReference type="ARBA" id="ARBA00022989"/>
    </source>
</evidence>
<organism evidence="10 11">
    <name type="scientific">Deinococcus psychrotolerans</name>
    <dbReference type="NCBI Taxonomy" id="2489213"/>
    <lineage>
        <taxon>Bacteria</taxon>
        <taxon>Thermotogati</taxon>
        <taxon>Deinococcota</taxon>
        <taxon>Deinococci</taxon>
        <taxon>Deinococcales</taxon>
        <taxon>Deinococcaceae</taxon>
        <taxon>Deinococcus</taxon>
    </lineage>
</organism>
<dbReference type="Gene3D" id="3.10.20.310">
    <property type="entry name" value="membrane protein fhac"/>
    <property type="match status" value="1"/>
</dbReference>
<sequence>MPPFDAARKISAPLAAAEPLPSGAVTSEEQSPTPLPRRSFWQRFGRLISAVLAAVLIGGAAVGLWYGLPIKAVQITGNSHLSAGQVKQLAGLSGEKPFGWLYYGLWRATGLRDEPWVASAQLTRIFPDRVEISVAERTPVAQVRDRGGQVSVIAADGTPLPGAVATGPVISGWGPDRTQDALFAVRAFSRYNVESVTYTPTGITVQTGKGTIWSGDIKLLLKYGQAIETQAPVGRINLYPWGVSVQR</sequence>
<evidence type="ECO:0000256" key="2">
    <source>
        <dbReference type="ARBA" id="ARBA00022475"/>
    </source>
</evidence>
<dbReference type="Proteomes" id="UP000276417">
    <property type="component" value="Chromosome 1"/>
</dbReference>
<dbReference type="InterPro" id="IPR034746">
    <property type="entry name" value="POTRA"/>
</dbReference>
<dbReference type="InterPro" id="IPR013685">
    <property type="entry name" value="POTRA_FtsQ_type"/>
</dbReference>
<dbReference type="AlphaFoldDB" id="A0A3G8YMX6"/>
<dbReference type="InterPro" id="IPR026579">
    <property type="entry name" value="FtsQ"/>
</dbReference>
<reference evidence="10 11" key="1">
    <citation type="submission" date="2018-11" db="EMBL/GenBank/DDBJ databases">
        <title>Deinococcus shelandsis sp. nov., isolated from South Shetland Islands soil of Antarctica.</title>
        <authorList>
            <person name="Tian J."/>
        </authorList>
    </citation>
    <scope>NUCLEOTIDE SEQUENCE [LARGE SCALE GENOMIC DNA]</scope>
    <source>
        <strain evidence="10 11">S14-83T</strain>
    </source>
</reference>
<keyword evidence="11" id="KW-1185">Reference proteome</keyword>
<dbReference type="Pfam" id="PF08478">
    <property type="entry name" value="POTRA_1"/>
    <property type="match status" value="1"/>
</dbReference>
<keyword evidence="2" id="KW-1003">Cell membrane</keyword>
<proteinExistence type="predicted"/>
<feature type="domain" description="POTRA" evidence="9">
    <location>
        <begin position="68"/>
        <end position="137"/>
    </location>
</feature>
<dbReference type="GO" id="GO:0016020">
    <property type="term" value="C:membrane"/>
    <property type="evidence" value="ECO:0007669"/>
    <property type="project" value="UniProtKB-SubCell"/>
</dbReference>
<dbReference type="EMBL" id="CP034183">
    <property type="protein sequence ID" value="AZI43964.1"/>
    <property type="molecule type" value="Genomic_DNA"/>
</dbReference>
<evidence type="ECO:0000256" key="3">
    <source>
        <dbReference type="ARBA" id="ARBA00022618"/>
    </source>
</evidence>
<evidence type="ECO:0000256" key="1">
    <source>
        <dbReference type="ARBA" id="ARBA00004370"/>
    </source>
</evidence>
<dbReference type="PANTHER" id="PTHR35851:SF1">
    <property type="entry name" value="CELL DIVISION PROTEIN FTSQ"/>
    <property type="match status" value="1"/>
</dbReference>
<gene>
    <name evidence="10" type="ORF">EHF33_12580</name>
</gene>
<evidence type="ECO:0000259" key="9">
    <source>
        <dbReference type="PROSITE" id="PS51779"/>
    </source>
</evidence>
<dbReference type="KEGG" id="dph:EHF33_12580"/>
<keyword evidence="5 8" id="KW-1133">Transmembrane helix</keyword>
<evidence type="ECO:0000313" key="10">
    <source>
        <dbReference type="EMBL" id="AZI43964.1"/>
    </source>
</evidence>
<keyword evidence="6 8" id="KW-0472">Membrane</keyword>
<protein>
    <submittedName>
        <fullName evidence="10">FtsQ-type POTRA domain-containing protein</fullName>
    </submittedName>
</protein>
<comment type="subcellular location">
    <subcellularLocation>
        <location evidence="1">Membrane</location>
    </subcellularLocation>
</comment>
<evidence type="ECO:0000256" key="6">
    <source>
        <dbReference type="ARBA" id="ARBA00023136"/>
    </source>
</evidence>
<dbReference type="GO" id="GO:0090529">
    <property type="term" value="P:cell septum assembly"/>
    <property type="evidence" value="ECO:0007669"/>
    <property type="project" value="InterPro"/>
</dbReference>
<accession>A0A3G8YMX6</accession>
<evidence type="ECO:0000256" key="4">
    <source>
        <dbReference type="ARBA" id="ARBA00022692"/>
    </source>
</evidence>
<evidence type="ECO:0000256" key="7">
    <source>
        <dbReference type="ARBA" id="ARBA00023306"/>
    </source>
</evidence>
<dbReference type="PANTHER" id="PTHR35851">
    <property type="entry name" value="CELL DIVISION PROTEIN FTSQ"/>
    <property type="match status" value="1"/>
</dbReference>
<dbReference type="OrthoDB" id="67183at2"/>
<evidence type="ECO:0000256" key="8">
    <source>
        <dbReference type="SAM" id="Phobius"/>
    </source>
</evidence>
<dbReference type="PROSITE" id="PS51779">
    <property type="entry name" value="POTRA"/>
    <property type="match status" value="1"/>
</dbReference>
<keyword evidence="4 8" id="KW-0812">Transmembrane</keyword>
<feature type="transmembrane region" description="Helical" evidence="8">
    <location>
        <begin position="47"/>
        <end position="68"/>
    </location>
</feature>
<name>A0A3G8YMX6_9DEIO</name>
<evidence type="ECO:0000313" key="11">
    <source>
        <dbReference type="Proteomes" id="UP000276417"/>
    </source>
</evidence>